<keyword evidence="2" id="KW-1185">Reference proteome</keyword>
<comment type="caution">
    <text evidence="1">The sequence shown here is derived from an EMBL/GenBank/DDBJ whole genome shotgun (WGS) entry which is preliminary data.</text>
</comment>
<protein>
    <recommendedName>
        <fullName evidence="3">PD-(D/E)XK nuclease family transposase</fullName>
    </recommendedName>
</protein>
<proteinExistence type="predicted"/>
<dbReference type="EMBL" id="PVXP01000003">
    <property type="protein sequence ID" value="PRR86678.1"/>
    <property type="molecule type" value="Genomic_DNA"/>
</dbReference>
<sequence>MTITLTSSRYPRKLIDYMKNEMNTDVETAGSGIYYVKGTDIDTQILVSKQLDDREAGYLKLLQVHQKDKNLTKNWIEEYIDNIKNPLYAVIMNVLAKADPDEILEVYKNMGVPKISESNMEFLMDMMKKFELDKKLEQKGKEEGIEEGIKQLILKQYGKGLSVEYIADINDIDVENVRKIIERSDLSSDS</sequence>
<evidence type="ECO:0000313" key="2">
    <source>
        <dbReference type="Proteomes" id="UP000237798"/>
    </source>
</evidence>
<evidence type="ECO:0008006" key="3">
    <source>
        <dbReference type="Google" id="ProtNLM"/>
    </source>
</evidence>
<dbReference type="AlphaFoldDB" id="A0A2T0BS01"/>
<name>A0A2T0BS01_9CLOT</name>
<evidence type="ECO:0000313" key="1">
    <source>
        <dbReference type="EMBL" id="PRR86678.1"/>
    </source>
</evidence>
<gene>
    <name evidence="1" type="ORF">CLLU_04790</name>
</gene>
<accession>A0A2T0BS01</accession>
<dbReference type="Proteomes" id="UP000237798">
    <property type="component" value="Unassembled WGS sequence"/>
</dbReference>
<reference evidence="1 2" key="1">
    <citation type="submission" date="2018-03" db="EMBL/GenBank/DDBJ databases">
        <title>Genome sequence of Clostridium luticellarii DSM 29923.</title>
        <authorList>
            <person name="Poehlein A."/>
            <person name="Daniel R."/>
        </authorList>
    </citation>
    <scope>NUCLEOTIDE SEQUENCE [LARGE SCALE GENOMIC DNA]</scope>
    <source>
        <strain evidence="1 2">DSM 29923</strain>
    </source>
</reference>
<organism evidence="1 2">
    <name type="scientific">Clostridium luticellarii</name>
    <dbReference type="NCBI Taxonomy" id="1691940"/>
    <lineage>
        <taxon>Bacteria</taxon>
        <taxon>Bacillati</taxon>
        <taxon>Bacillota</taxon>
        <taxon>Clostridia</taxon>
        <taxon>Eubacteriales</taxon>
        <taxon>Clostridiaceae</taxon>
        <taxon>Clostridium</taxon>
    </lineage>
</organism>